<evidence type="ECO:0000313" key="4">
    <source>
        <dbReference type="EMBL" id="MDO6416353.1"/>
    </source>
</evidence>
<dbReference type="InterPro" id="IPR000683">
    <property type="entry name" value="Gfo/Idh/MocA-like_OxRdtase_N"/>
</dbReference>
<reference evidence="4" key="1">
    <citation type="submission" date="2023-07" db="EMBL/GenBank/DDBJ databases">
        <authorList>
            <person name="Kim M."/>
        </authorList>
    </citation>
    <scope>NUCLEOTIDE SEQUENCE</scope>
    <source>
        <strain evidence="4">BIUV-7</strain>
    </source>
</reference>
<dbReference type="SUPFAM" id="SSF51735">
    <property type="entry name" value="NAD(P)-binding Rossmann-fold domains"/>
    <property type="match status" value="1"/>
</dbReference>
<dbReference type="InterPro" id="IPR036291">
    <property type="entry name" value="NAD(P)-bd_dom_sf"/>
</dbReference>
<dbReference type="PANTHER" id="PTHR43818:SF11">
    <property type="entry name" value="BCDNA.GH03377"/>
    <property type="match status" value="1"/>
</dbReference>
<comment type="caution">
    <text evidence="4">The sequence shown here is derived from an EMBL/GenBank/DDBJ whole genome shotgun (WGS) entry which is preliminary data.</text>
</comment>
<feature type="domain" description="Gfo/Idh/MocA-like oxidoreductase N-terminal" evidence="2">
    <location>
        <begin position="40"/>
        <end position="167"/>
    </location>
</feature>
<dbReference type="SUPFAM" id="SSF55347">
    <property type="entry name" value="Glyceraldehyde-3-phosphate dehydrogenase-like, C-terminal domain"/>
    <property type="match status" value="1"/>
</dbReference>
<dbReference type="Gene3D" id="3.30.360.10">
    <property type="entry name" value="Dihydrodipicolinate Reductase, domain 2"/>
    <property type="match status" value="1"/>
</dbReference>
<dbReference type="InterPro" id="IPR050463">
    <property type="entry name" value="Gfo/Idh/MocA_oxidrdct_glycsds"/>
</dbReference>
<organism evidence="4 5">
    <name type="scientific">Sphingomonas natans</name>
    <dbReference type="NCBI Taxonomy" id="3063330"/>
    <lineage>
        <taxon>Bacteria</taxon>
        <taxon>Pseudomonadati</taxon>
        <taxon>Pseudomonadota</taxon>
        <taxon>Alphaproteobacteria</taxon>
        <taxon>Sphingomonadales</taxon>
        <taxon>Sphingomonadaceae</taxon>
        <taxon>Sphingomonas</taxon>
    </lineage>
</organism>
<evidence type="ECO:0000259" key="2">
    <source>
        <dbReference type="Pfam" id="PF01408"/>
    </source>
</evidence>
<evidence type="ECO:0000256" key="1">
    <source>
        <dbReference type="ARBA" id="ARBA00023002"/>
    </source>
</evidence>
<keyword evidence="5" id="KW-1185">Reference proteome</keyword>
<name>A0ABT8YEZ3_9SPHN</name>
<protein>
    <submittedName>
        <fullName evidence="4">Gfo/Idh/MocA family oxidoreductase</fullName>
    </submittedName>
</protein>
<dbReference type="PROSITE" id="PS51318">
    <property type="entry name" value="TAT"/>
    <property type="match status" value="1"/>
</dbReference>
<dbReference type="Pfam" id="PF02894">
    <property type="entry name" value="GFO_IDH_MocA_C"/>
    <property type="match status" value="1"/>
</dbReference>
<dbReference type="Gene3D" id="3.40.50.720">
    <property type="entry name" value="NAD(P)-binding Rossmann-like Domain"/>
    <property type="match status" value="1"/>
</dbReference>
<dbReference type="EMBL" id="JAUOTP010000010">
    <property type="protein sequence ID" value="MDO6416353.1"/>
    <property type="molecule type" value="Genomic_DNA"/>
</dbReference>
<accession>A0ABT8YEZ3</accession>
<evidence type="ECO:0000313" key="5">
    <source>
        <dbReference type="Proteomes" id="UP001169764"/>
    </source>
</evidence>
<dbReference type="RefSeq" id="WP_303545786.1">
    <property type="nucleotide sequence ID" value="NZ_JAUOTP010000010.1"/>
</dbReference>
<dbReference type="PANTHER" id="PTHR43818">
    <property type="entry name" value="BCDNA.GH03377"/>
    <property type="match status" value="1"/>
</dbReference>
<sequence length="485" mass="52804">MDGSDGTGLMRRDVLGGIAAGTAVAAGAMPAAAATTKRKRYVSVGVGSRNRMYQQAIWGPHKEHADLVAAVDVNPGRLALVGKLAAANGAAAPKAYLASEFDKMIREQKPDVIIVTPPDAFHDEYLVRTLEAGCDVLTEKPMTTTAEKAQRILDTVKRTGRHIRVTHNYRYAPYRSQVKELLMTGEIGDILSVDFHWLLNTSHGADYFRRWHATKAISGGLMIHKASHHFDLVNWWLSDMPVEVQAVGKRDFYTPEMARRFGLTGAHERCHTCPEAAKCTFFFDLAADPDLKAMYLDAERYDGYFRDQCVWRPSITIEDTMNVIVKYQGGTTLSYSLNAINAWEGYTIAFNGTKGRLEHVVIEQAGISGLNGSSMGDAIQTRIIPMRGDPRDIPPATGAGGHGGGDAVMLAEIFDPNAPADPLLRRADERGGAAAVVIGVAANRCFQTGQPVKIADLVTGLTPPVYPKMPDHTGPVPMPRPLKKV</sequence>
<keyword evidence="1" id="KW-0560">Oxidoreductase</keyword>
<gene>
    <name evidence="4" type="ORF">Q4F19_18350</name>
</gene>
<dbReference type="InterPro" id="IPR006311">
    <property type="entry name" value="TAT_signal"/>
</dbReference>
<dbReference type="InterPro" id="IPR004104">
    <property type="entry name" value="Gfo/Idh/MocA-like_OxRdtase_C"/>
</dbReference>
<proteinExistence type="predicted"/>
<dbReference type="Proteomes" id="UP001169764">
    <property type="component" value="Unassembled WGS sequence"/>
</dbReference>
<feature type="domain" description="Gfo/Idh/MocA-like oxidoreductase C-terminal" evidence="3">
    <location>
        <begin position="179"/>
        <end position="453"/>
    </location>
</feature>
<dbReference type="Pfam" id="PF01408">
    <property type="entry name" value="GFO_IDH_MocA"/>
    <property type="match status" value="1"/>
</dbReference>
<evidence type="ECO:0000259" key="3">
    <source>
        <dbReference type="Pfam" id="PF02894"/>
    </source>
</evidence>